<keyword evidence="4" id="KW-1185">Reference proteome</keyword>
<keyword evidence="2" id="KW-0472">Membrane</keyword>
<sequence length="470" mass="53133">MAAAEARAVWQRTANRCFVQEDAKRAPKLACCQSSSTSIQADSGPAAPADAPDHPAVGFMPLNRNPSYSNLPPDTRWWLQMQPSYGYQRGFTYEQVNGLQVEEILKAGVVNPTSGMSETHKRKGDSHLDGQMNRDSFLDVHNNGAKRKASEIGKQNVKTVDYMDMKELFESDESTESWEIMQMDPMDYPDTKQANELCLDPEYSWIGSEKSEPWWRMTDRDELVSLVARKSLDHIENCDLPPPQKMCHKRHPFARVGCFDSKENSVSLDGKAHNLGLSNGAIHAQGSADSGRTRERQGYLSGGHLHFGSDETSRNVTERQEDSDCEFSKAQLMEALCHSQTRAREAEKAAKQAYAEKEHIVTLFFRQASLLFAYKQWFQLLQLETLCIQFRKNDQQISTLFPLVLPWTTSSKDRKPRKSFWHKGAKGQGEKRHQPDHDMTKYAVAFALGLSLVGAGLLLGWTVGWMLPHF</sequence>
<dbReference type="PANTHER" id="PTHR33868:SF2">
    <property type="entry name" value="EXPRESSED PROTEIN"/>
    <property type="match status" value="1"/>
</dbReference>
<keyword evidence="2" id="KW-1133">Transmembrane helix</keyword>
<accession>A0A2P5B0Q4</accession>
<name>A0A2P5B0Q4_PARAD</name>
<feature type="compositionally biased region" description="Basic residues" evidence="1">
    <location>
        <begin position="414"/>
        <end position="425"/>
    </location>
</feature>
<feature type="transmembrane region" description="Helical" evidence="2">
    <location>
        <begin position="442"/>
        <end position="467"/>
    </location>
</feature>
<dbReference type="AlphaFoldDB" id="A0A2P5B0Q4"/>
<dbReference type="EMBL" id="JXTB01000393">
    <property type="protein sequence ID" value="PON42364.1"/>
    <property type="molecule type" value="Genomic_DNA"/>
</dbReference>
<dbReference type="Proteomes" id="UP000237105">
    <property type="component" value="Unassembled WGS sequence"/>
</dbReference>
<protein>
    <submittedName>
        <fullName evidence="3">Transmembrane protein</fullName>
    </submittedName>
</protein>
<gene>
    <name evidence="3" type="ORF">PanWU01x14_282270</name>
</gene>
<organism evidence="3 4">
    <name type="scientific">Parasponia andersonii</name>
    <name type="common">Sponia andersonii</name>
    <dbReference type="NCBI Taxonomy" id="3476"/>
    <lineage>
        <taxon>Eukaryota</taxon>
        <taxon>Viridiplantae</taxon>
        <taxon>Streptophyta</taxon>
        <taxon>Embryophyta</taxon>
        <taxon>Tracheophyta</taxon>
        <taxon>Spermatophyta</taxon>
        <taxon>Magnoliopsida</taxon>
        <taxon>eudicotyledons</taxon>
        <taxon>Gunneridae</taxon>
        <taxon>Pentapetalae</taxon>
        <taxon>rosids</taxon>
        <taxon>fabids</taxon>
        <taxon>Rosales</taxon>
        <taxon>Cannabaceae</taxon>
        <taxon>Parasponia</taxon>
    </lineage>
</organism>
<evidence type="ECO:0000256" key="2">
    <source>
        <dbReference type="SAM" id="Phobius"/>
    </source>
</evidence>
<dbReference type="STRING" id="3476.A0A2P5B0Q4"/>
<evidence type="ECO:0000313" key="3">
    <source>
        <dbReference type="EMBL" id="PON42364.1"/>
    </source>
</evidence>
<keyword evidence="2 3" id="KW-0812">Transmembrane</keyword>
<reference evidence="4" key="1">
    <citation type="submission" date="2016-06" db="EMBL/GenBank/DDBJ databases">
        <title>Parallel loss of symbiosis genes in relatives of nitrogen-fixing non-legume Parasponia.</title>
        <authorList>
            <person name="Van Velzen R."/>
            <person name="Holmer R."/>
            <person name="Bu F."/>
            <person name="Rutten L."/>
            <person name="Van Zeijl A."/>
            <person name="Liu W."/>
            <person name="Santuari L."/>
            <person name="Cao Q."/>
            <person name="Sharma T."/>
            <person name="Shen D."/>
            <person name="Roswanjaya Y."/>
            <person name="Wardhani T."/>
            <person name="Kalhor M.S."/>
            <person name="Jansen J."/>
            <person name="Van den Hoogen J."/>
            <person name="Gungor B."/>
            <person name="Hartog M."/>
            <person name="Hontelez J."/>
            <person name="Verver J."/>
            <person name="Yang W.-C."/>
            <person name="Schijlen E."/>
            <person name="Repin R."/>
            <person name="Schilthuizen M."/>
            <person name="Schranz E."/>
            <person name="Heidstra R."/>
            <person name="Miyata K."/>
            <person name="Fedorova E."/>
            <person name="Kohlen W."/>
            <person name="Bisseling T."/>
            <person name="Smit S."/>
            <person name="Geurts R."/>
        </authorList>
    </citation>
    <scope>NUCLEOTIDE SEQUENCE [LARGE SCALE GENOMIC DNA]</scope>
    <source>
        <strain evidence="4">cv. WU1-14</strain>
    </source>
</reference>
<dbReference type="PANTHER" id="PTHR33868">
    <property type="entry name" value="EXPRESSED PROTEIN"/>
    <property type="match status" value="1"/>
</dbReference>
<feature type="region of interest" description="Disordered" evidence="1">
    <location>
        <begin position="112"/>
        <end position="132"/>
    </location>
</feature>
<feature type="region of interest" description="Disordered" evidence="1">
    <location>
        <begin position="411"/>
        <end position="435"/>
    </location>
</feature>
<evidence type="ECO:0000313" key="4">
    <source>
        <dbReference type="Proteomes" id="UP000237105"/>
    </source>
</evidence>
<comment type="caution">
    <text evidence="3">The sequence shown here is derived from an EMBL/GenBank/DDBJ whole genome shotgun (WGS) entry which is preliminary data.</text>
</comment>
<evidence type="ECO:0000256" key="1">
    <source>
        <dbReference type="SAM" id="MobiDB-lite"/>
    </source>
</evidence>
<proteinExistence type="predicted"/>
<dbReference type="OrthoDB" id="1920951at2759"/>